<dbReference type="Pfam" id="PF04932">
    <property type="entry name" value="Wzy_C"/>
    <property type="match status" value="1"/>
</dbReference>
<accession>A0A1W9S260</accession>
<sequence length="486" mass="56946">MELIVPARYSFKSERVLVIFVILIIAFAIFYGFLTTQTTLRKNIVIFCVMAYLGYAVYKLDVFDFLLLFLIVFLVFHKMFYCKGFLGKTLRGIRLENTLLFWPLLLFMFLGDSALNRKWKIYRTPVDKWIMLFLVSFTMSVIYSFFVGNHWVNILRDSFAYVRFVFLIYVVICVIDRRSKFESFNKFIFILAAFCGVYGLIEYIFFPDPRYGTSELGLFLRTRIRTIFYYTNDYAGYLDSTIPFIFAFATFSKEKSRKTLFWVLLLLLYINMILTFSRASFLTVNFALFIMALIRYKKRAIWILTLFIILIAIIGLNTPVMKRQISVFTGGSLLEQQSNLFRVYEYSHLIQGIAEKPILGAGLGSRTMGRYAPFKDLGHFKRSYRPVMNVYHHHSLVLDVAGRMGLPVMATMSMLCLTLLYAFYKAFKFTEEYEMRATLFGAIGAILSFMPHMIVDNLIDKNTFIYFIFIISIGIVAWRYVYKVED</sequence>
<reference evidence="8" key="1">
    <citation type="submission" date="2017-03" db="EMBL/GenBank/DDBJ databases">
        <title>Novel pathways for hydrocarbon cycling and metabolic interdependencies in hydrothermal sediment communities.</title>
        <authorList>
            <person name="Dombrowski N."/>
            <person name="Seitz K."/>
            <person name="Teske A."/>
            <person name="Baker B."/>
        </authorList>
    </citation>
    <scope>NUCLEOTIDE SEQUENCE [LARGE SCALE GENOMIC DNA]</scope>
</reference>
<feature type="transmembrane region" description="Helical" evidence="5">
    <location>
        <begin position="65"/>
        <end position="87"/>
    </location>
</feature>
<dbReference type="GO" id="GO:0016020">
    <property type="term" value="C:membrane"/>
    <property type="evidence" value="ECO:0007669"/>
    <property type="project" value="UniProtKB-SubCell"/>
</dbReference>
<comment type="subcellular location">
    <subcellularLocation>
        <location evidence="1">Membrane</location>
        <topology evidence="1">Multi-pass membrane protein</topology>
    </subcellularLocation>
</comment>
<proteinExistence type="predicted"/>
<feature type="transmembrane region" description="Helical" evidence="5">
    <location>
        <begin position="129"/>
        <end position="146"/>
    </location>
</feature>
<feature type="transmembrane region" description="Helical" evidence="5">
    <location>
        <begin position="263"/>
        <end position="294"/>
    </location>
</feature>
<feature type="transmembrane region" description="Helical" evidence="5">
    <location>
        <begin position="187"/>
        <end position="206"/>
    </location>
</feature>
<dbReference type="PANTHER" id="PTHR37422:SF13">
    <property type="entry name" value="LIPOPOLYSACCHARIDE BIOSYNTHESIS PROTEIN PA4999-RELATED"/>
    <property type="match status" value="1"/>
</dbReference>
<feature type="transmembrane region" description="Helical" evidence="5">
    <location>
        <begin position="464"/>
        <end position="482"/>
    </location>
</feature>
<evidence type="ECO:0000256" key="2">
    <source>
        <dbReference type="ARBA" id="ARBA00022692"/>
    </source>
</evidence>
<dbReference type="EMBL" id="NATQ01000026">
    <property type="protein sequence ID" value="OQX90816.1"/>
    <property type="molecule type" value="Genomic_DNA"/>
</dbReference>
<dbReference type="InterPro" id="IPR051533">
    <property type="entry name" value="WaaL-like"/>
</dbReference>
<keyword evidence="2 5" id="KW-0812">Transmembrane</keyword>
<feature type="domain" description="O-antigen ligase-related" evidence="6">
    <location>
        <begin position="264"/>
        <end position="410"/>
    </location>
</feature>
<organism evidence="7 8">
    <name type="scientific">Candidatus Coatesbacteria bacterium 4484_99</name>
    <dbReference type="NCBI Taxonomy" id="1970774"/>
    <lineage>
        <taxon>Bacteria</taxon>
        <taxon>Candidatus Coatesiibacteriota</taxon>
    </lineage>
</organism>
<feature type="transmembrane region" description="Helical" evidence="5">
    <location>
        <begin position="158"/>
        <end position="175"/>
    </location>
</feature>
<evidence type="ECO:0000313" key="8">
    <source>
        <dbReference type="Proteomes" id="UP000192611"/>
    </source>
</evidence>
<feature type="transmembrane region" description="Helical" evidence="5">
    <location>
        <begin position="404"/>
        <end position="424"/>
    </location>
</feature>
<evidence type="ECO:0000256" key="4">
    <source>
        <dbReference type="ARBA" id="ARBA00023136"/>
    </source>
</evidence>
<evidence type="ECO:0000259" key="6">
    <source>
        <dbReference type="Pfam" id="PF04932"/>
    </source>
</evidence>
<protein>
    <recommendedName>
        <fullName evidence="6">O-antigen ligase-related domain-containing protein</fullName>
    </recommendedName>
</protein>
<gene>
    <name evidence="7" type="ORF">B6D57_01945</name>
</gene>
<evidence type="ECO:0000313" key="7">
    <source>
        <dbReference type="EMBL" id="OQX90816.1"/>
    </source>
</evidence>
<dbReference type="InterPro" id="IPR007016">
    <property type="entry name" value="O-antigen_ligase-rel_domated"/>
</dbReference>
<name>A0A1W9S260_9BACT</name>
<feature type="transmembrane region" description="Helical" evidence="5">
    <location>
        <begin position="436"/>
        <end position="455"/>
    </location>
</feature>
<dbReference type="Proteomes" id="UP000192611">
    <property type="component" value="Unassembled WGS sequence"/>
</dbReference>
<keyword evidence="4 5" id="KW-0472">Membrane</keyword>
<comment type="caution">
    <text evidence="7">The sequence shown here is derived from an EMBL/GenBank/DDBJ whole genome shotgun (WGS) entry which is preliminary data.</text>
</comment>
<evidence type="ECO:0000256" key="3">
    <source>
        <dbReference type="ARBA" id="ARBA00022989"/>
    </source>
</evidence>
<keyword evidence="3 5" id="KW-1133">Transmembrane helix</keyword>
<evidence type="ECO:0000256" key="5">
    <source>
        <dbReference type="SAM" id="Phobius"/>
    </source>
</evidence>
<evidence type="ECO:0000256" key="1">
    <source>
        <dbReference type="ARBA" id="ARBA00004141"/>
    </source>
</evidence>
<feature type="transmembrane region" description="Helical" evidence="5">
    <location>
        <begin position="16"/>
        <end position="34"/>
    </location>
</feature>
<dbReference type="PANTHER" id="PTHR37422">
    <property type="entry name" value="TEICHURONIC ACID BIOSYNTHESIS PROTEIN TUAE"/>
    <property type="match status" value="1"/>
</dbReference>
<dbReference type="AlphaFoldDB" id="A0A1W9S260"/>
<feature type="transmembrane region" description="Helical" evidence="5">
    <location>
        <begin position="99"/>
        <end position="117"/>
    </location>
</feature>
<feature type="transmembrane region" description="Helical" evidence="5">
    <location>
        <begin position="300"/>
        <end position="318"/>
    </location>
</feature>